<dbReference type="InterPro" id="IPR017441">
    <property type="entry name" value="Protein_kinase_ATP_BS"/>
</dbReference>
<feature type="compositionally biased region" description="Low complexity" evidence="10">
    <location>
        <begin position="336"/>
        <end position="347"/>
    </location>
</feature>
<feature type="transmembrane region" description="Helical" evidence="11">
    <location>
        <begin position="407"/>
        <end position="428"/>
    </location>
</feature>
<evidence type="ECO:0000256" key="11">
    <source>
        <dbReference type="SAM" id="Phobius"/>
    </source>
</evidence>
<evidence type="ECO:0000256" key="4">
    <source>
        <dbReference type="ARBA" id="ARBA00022741"/>
    </source>
</evidence>
<dbReference type="EMBL" id="JACJTA010000003">
    <property type="protein sequence ID" value="MBD2603338.1"/>
    <property type="molecule type" value="Genomic_DNA"/>
</dbReference>
<keyword evidence="4 9" id="KW-0547">Nucleotide-binding</keyword>
<dbReference type="EC" id="2.7.11.1" evidence="1"/>
<dbReference type="PROSITE" id="PS00107">
    <property type="entry name" value="PROTEIN_KINASE_ATP"/>
    <property type="match status" value="1"/>
</dbReference>
<evidence type="ECO:0000256" key="5">
    <source>
        <dbReference type="ARBA" id="ARBA00022777"/>
    </source>
</evidence>
<evidence type="ECO:0000256" key="7">
    <source>
        <dbReference type="ARBA" id="ARBA00047899"/>
    </source>
</evidence>
<evidence type="ECO:0000313" key="13">
    <source>
        <dbReference type="EMBL" id="MBD2603338.1"/>
    </source>
</evidence>
<keyword evidence="3" id="KW-0808">Transferase</keyword>
<feature type="region of interest" description="Disordered" evidence="10">
    <location>
        <begin position="325"/>
        <end position="347"/>
    </location>
</feature>
<dbReference type="PANTHER" id="PTHR24363:SF0">
    <property type="entry name" value="SERINE_THREONINE KINASE LIKE DOMAIN CONTAINING 1"/>
    <property type="match status" value="1"/>
</dbReference>
<evidence type="ECO:0000256" key="1">
    <source>
        <dbReference type="ARBA" id="ARBA00012513"/>
    </source>
</evidence>
<comment type="catalytic activity">
    <reaction evidence="8">
        <text>L-seryl-[protein] + ATP = O-phospho-L-seryl-[protein] + ADP + H(+)</text>
        <dbReference type="Rhea" id="RHEA:17989"/>
        <dbReference type="Rhea" id="RHEA-COMP:9863"/>
        <dbReference type="Rhea" id="RHEA-COMP:11604"/>
        <dbReference type="ChEBI" id="CHEBI:15378"/>
        <dbReference type="ChEBI" id="CHEBI:29999"/>
        <dbReference type="ChEBI" id="CHEBI:30616"/>
        <dbReference type="ChEBI" id="CHEBI:83421"/>
        <dbReference type="ChEBI" id="CHEBI:456216"/>
        <dbReference type="EC" id="2.7.11.1"/>
    </reaction>
</comment>
<reference evidence="13 14" key="1">
    <citation type="journal article" date="2020" name="ISME J.">
        <title>Comparative genomics reveals insights into cyanobacterial evolution and habitat adaptation.</title>
        <authorList>
            <person name="Chen M.Y."/>
            <person name="Teng W.K."/>
            <person name="Zhao L."/>
            <person name="Hu C.X."/>
            <person name="Zhou Y.K."/>
            <person name="Han B.P."/>
            <person name="Song L.R."/>
            <person name="Shu W.S."/>
        </authorList>
    </citation>
    <scope>NUCLEOTIDE SEQUENCE [LARGE SCALE GENOMIC DNA]</scope>
    <source>
        <strain evidence="13 14">FACHB-248</strain>
    </source>
</reference>
<keyword evidence="5 13" id="KW-0418">Kinase</keyword>
<dbReference type="PANTHER" id="PTHR24363">
    <property type="entry name" value="SERINE/THREONINE PROTEIN KINASE"/>
    <property type="match status" value="1"/>
</dbReference>
<dbReference type="Gene3D" id="3.30.200.20">
    <property type="entry name" value="Phosphorylase Kinase, domain 1"/>
    <property type="match status" value="1"/>
</dbReference>
<evidence type="ECO:0000313" key="14">
    <source>
        <dbReference type="Proteomes" id="UP000660380"/>
    </source>
</evidence>
<dbReference type="Pfam" id="PF00069">
    <property type="entry name" value="Pkinase"/>
    <property type="match status" value="1"/>
</dbReference>
<protein>
    <recommendedName>
        <fullName evidence="1">non-specific serine/threonine protein kinase</fullName>
        <ecNumber evidence="1">2.7.11.1</ecNumber>
    </recommendedName>
</protein>
<dbReference type="SUPFAM" id="SSF56112">
    <property type="entry name" value="Protein kinase-like (PK-like)"/>
    <property type="match status" value="1"/>
</dbReference>
<proteinExistence type="predicted"/>
<keyword evidence="11" id="KW-1133">Transmembrane helix</keyword>
<dbReference type="Gene3D" id="1.10.510.10">
    <property type="entry name" value="Transferase(Phosphotransferase) domain 1"/>
    <property type="match status" value="1"/>
</dbReference>
<feature type="domain" description="Protein kinase" evidence="12">
    <location>
        <begin position="47"/>
        <end position="316"/>
    </location>
</feature>
<gene>
    <name evidence="13" type="ORF">H6G81_02040</name>
</gene>
<accession>A0ABR8GJJ9</accession>
<dbReference type="PROSITE" id="PS50011">
    <property type="entry name" value="PROTEIN_KINASE_DOM"/>
    <property type="match status" value="1"/>
</dbReference>
<sequence length="462" mass="51347">MEVYCTRPRCPRPQNYFTDLDDNITLKTIQQKFCTTCGMPLILDGRYVPLKLLGRGGFGAAFLARDRRIPGMRQCVVKQFQPAGNLTSTQLQLAQQLFEREADVLAQIGNQNEQIPDLFAYFEITVKSWQSEQEEQFFYLVQEYIDGQNLEEELAPRGPFTEEEALEVLREILKVLKFVHNEGIIHRDIKPSNIMRDRQGKLYLLDFGAVKQVTNAPTGFGGSTGIYSMGFAPPEQMSGGQVYPSTDLYALAVTILTLLTKKEAIQLFDGYSNQWKWRMLVSINSGVADILDRMLLPAANQRFQSAQEVLSALDSLSIPPTQLRPPKPSVAKLSSQTQPPQQAPTKPTFSTIELLTGAAFSGFEGALIAIALLSLVKSPIITLTVSAIILGLLIFAQTRRWIEKLDLLILGGISFTLIYFVPFLHIGLSSGQVAIFAVAAGLIAIAVTAIFRLIYKLLSLMF</sequence>
<keyword evidence="6 9" id="KW-0067">ATP-binding</keyword>
<dbReference type="InterPro" id="IPR000719">
    <property type="entry name" value="Prot_kinase_dom"/>
</dbReference>
<keyword evidence="14" id="KW-1185">Reference proteome</keyword>
<evidence type="ECO:0000259" key="12">
    <source>
        <dbReference type="PROSITE" id="PS50011"/>
    </source>
</evidence>
<dbReference type="Proteomes" id="UP000660380">
    <property type="component" value="Unassembled WGS sequence"/>
</dbReference>
<comment type="caution">
    <text evidence="13">The sequence shown here is derived from an EMBL/GenBank/DDBJ whole genome shotgun (WGS) entry which is preliminary data.</text>
</comment>
<feature type="transmembrane region" description="Helical" evidence="11">
    <location>
        <begin position="434"/>
        <end position="455"/>
    </location>
</feature>
<evidence type="ECO:0000256" key="2">
    <source>
        <dbReference type="ARBA" id="ARBA00022527"/>
    </source>
</evidence>
<dbReference type="CDD" id="cd14014">
    <property type="entry name" value="STKc_PknB_like"/>
    <property type="match status" value="1"/>
</dbReference>
<evidence type="ECO:0000256" key="3">
    <source>
        <dbReference type="ARBA" id="ARBA00022679"/>
    </source>
</evidence>
<evidence type="ECO:0000256" key="10">
    <source>
        <dbReference type="SAM" id="MobiDB-lite"/>
    </source>
</evidence>
<organism evidence="13 14">
    <name type="scientific">Scytonema hofmannii FACHB-248</name>
    <dbReference type="NCBI Taxonomy" id="1842502"/>
    <lineage>
        <taxon>Bacteria</taxon>
        <taxon>Bacillati</taxon>
        <taxon>Cyanobacteriota</taxon>
        <taxon>Cyanophyceae</taxon>
        <taxon>Nostocales</taxon>
        <taxon>Scytonemataceae</taxon>
        <taxon>Scytonema</taxon>
    </lineage>
</organism>
<dbReference type="GO" id="GO:0016301">
    <property type="term" value="F:kinase activity"/>
    <property type="evidence" value="ECO:0007669"/>
    <property type="project" value="UniProtKB-KW"/>
</dbReference>
<evidence type="ECO:0000256" key="9">
    <source>
        <dbReference type="PROSITE-ProRule" id="PRU10141"/>
    </source>
</evidence>
<feature type="transmembrane region" description="Helical" evidence="11">
    <location>
        <begin position="366"/>
        <end position="395"/>
    </location>
</feature>
<comment type="catalytic activity">
    <reaction evidence="7">
        <text>L-threonyl-[protein] + ATP = O-phospho-L-threonyl-[protein] + ADP + H(+)</text>
        <dbReference type="Rhea" id="RHEA:46608"/>
        <dbReference type="Rhea" id="RHEA-COMP:11060"/>
        <dbReference type="Rhea" id="RHEA-COMP:11605"/>
        <dbReference type="ChEBI" id="CHEBI:15378"/>
        <dbReference type="ChEBI" id="CHEBI:30013"/>
        <dbReference type="ChEBI" id="CHEBI:30616"/>
        <dbReference type="ChEBI" id="CHEBI:61977"/>
        <dbReference type="ChEBI" id="CHEBI:456216"/>
        <dbReference type="EC" id="2.7.11.1"/>
    </reaction>
</comment>
<dbReference type="RefSeq" id="WP_029632298.1">
    <property type="nucleotide sequence ID" value="NZ_JACJTA010000003.1"/>
</dbReference>
<name>A0ABR8GJJ9_9CYAN</name>
<keyword evidence="11" id="KW-0812">Transmembrane</keyword>
<dbReference type="InterPro" id="IPR011009">
    <property type="entry name" value="Kinase-like_dom_sf"/>
</dbReference>
<evidence type="ECO:0000256" key="6">
    <source>
        <dbReference type="ARBA" id="ARBA00022840"/>
    </source>
</evidence>
<keyword evidence="11" id="KW-0472">Membrane</keyword>
<evidence type="ECO:0000256" key="8">
    <source>
        <dbReference type="ARBA" id="ARBA00048679"/>
    </source>
</evidence>
<feature type="binding site" evidence="9">
    <location>
        <position position="78"/>
    </location>
    <ligand>
        <name>ATP</name>
        <dbReference type="ChEBI" id="CHEBI:30616"/>
    </ligand>
</feature>
<keyword evidence="2" id="KW-0723">Serine/threonine-protein kinase</keyword>
<dbReference type="NCBIfam" id="NF045510">
    <property type="entry name" value="4Cys_prefix_kin"/>
    <property type="match status" value="1"/>
</dbReference>
<dbReference type="SMART" id="SM00220">
    <property type="entry name" value="S_TKc"/>
    <property type="match status" value="1"/>
</dbReference>